<protein>
    <submittedName>
        <fullName evidence="1">Uncharacterized protein</fullName>
    </submittedName>
</protein>
<accession>F4QGC9</accession>
<reference evidence="2" key="1">
    <citation type="submission" date="2011-03" db="EMBL/GenBank/DDBJ databases">
        <title>Draft genome sequence of Brevundimonas diminuta.</title>
        <authorList>
            <person name="Brown P.J.B."/>
            <person name="Buechlein A."/>
            <person name="Hemmerich C."/>
            <person name="Brun Y.V."/>
        </authorList>
    </citation>
    <scope>NUCLEOTIDE SEQUENCE [LARGE SCALE GENOMIC DNA]</scope>
    <source>
        <strain evidence="2">C19</strain>
    </source>
</reference>
<name>F4QGC9_9CAUL</name>
<evidence type="ECO:0000313" key="1">
    <source>
        <dbReference type="EMBL" id="EGF92457.1"/>
    </source>
</evidence>
<dbReference type="STRING" id="715226.ABI_08930"/>
<proteinExistence type="predicted"/>
<organism evidence="1 2">
    <name type="scientific">Asticcacaulis biprosthecium C19</name>
    <dbReference type="NCBI Taxonomy" id="715226"/>
    <lineage>
        <taxon>Bacteria</taxon>
        <taxon>Pseudomonadati</taxon>
        <taxon>Pseudomonadota</taxon>
        <taxon>Alphaproteobacteria</taxon>
        <taxon>Caulobacterales</taxon>
        <taxon>Caulobacteraceae</taxon>
        <taxon>Asticcacaulis</taxon>
    </lineage>
</organism>
<dbReference type="OrthoDB" id="7509674at2"/>
<evidence type="ECO:0000313" key="2">
    <source>
        <dbReference type="Proteomes" id="UP000006512"/>
    </source>
</evidence>
<keyword evidence="2" id="KW-1185">Reference proteome</keyword>
<dbReference type="RefSeq" id="WP_006271632.1">
    <property type="nucleotide sequence ID" value="NZ_GL883077.1"/>
</dbReference>
<gene>
    <name evidence="1" type="ORF">ABI_08930</name>
</gene>
<dbReference type="AlphaFoldDB" id="F4QGC9"/>
<dbReference type="EMBL" id="GL883077">
    <property type="protein sequence ID" value="EGF92457.1"/>
    <property type="molecule type" value="Genomic_DNA"/>
</dbReference>
<sequence length="95" mass="10707">MSYWRAACESLIAELVKDLPDDATMADRKAALKGKGWPAHQNTSWGRKMWGRCCKEYLAKFGPVKKVTAFHRYSPITGQYEMVDLNALRREGGAA</sequence>
<dbReference type="HOGENOM" id="CLU_2439162_0_0_5"/>
<dbReference type="Proteomes" id="UP000006512">
    <property type="component" value="Unassembled WGS sequence"/>
</dbReference>